<dbReference type="EMBL" id="CP016397">
    <property type="protein sequence ID" value="ASQ45025.1"/>
    <property type="molecule type" value="Genomic_DNA"/>
</dbReference>
<accession>A0A222NZQ4</accession>
<protein>
    <recommendedName>
        <fullName evidence="3">Lipoprotein</fullName>
    </recommendedName>
</protein>
<evidence type="ECO:0008006" key="3">
    <source>
        <dbReference type="Google" id="ProtNLM"/>
    </source>
</evidence>
<proteinExistence type="predicted"/>
<organism evidence="1 2">
    <name type="scientific">Legionella clemsonensis</name>
    <dbReference type="NCBI Taxonomy" id="1867846"/>
    <lineage>
        <taxon>Bacteria</taxon>
        <taxon>Pseudomonadati</taxon>
        <taxon>Pseudomonadota</taxon>
        <taxon>Gammaproteobacteria</taxon>
        <taxon>Legionellales</taxon>
        <taxon>Legionellaceae</taxon>
        <taxon>Legionella</taxon>
    </lineage>
</organism>
<name>A0A222NZQ4_9GAMM</name>
<dbReference type="Proteomes" id="UP000201728">
    <property type="component" value="Chromosome"/>
</dbReference>
<evidence type="ECO:0000313" key="2">
    <source>
        <dbReference type="Proteomes" id="UP000201728"/>
    </source>
</evidence>
<dbReference type="PROSITE" id="PS51257">
    <property type="entry name" value="PROKAR_LIPOPROTEIN"/>
    <property type="match status" value="1"/>
</dbReference>
<gene>
    <name evidence="1" type="ORF">clem_02310</name>
</gene>
<reference evidence="2" key="1">
    <citation type="submission" date="2016-07" db="EMBL/GenBank/DDBJ databases">
        <authorList>
            <person name="Florea S."/>
            <person name="Webb J.S."/>
            <person name="Jaromczyk J."/>
            <person name="Schardl C.L."/>
        </authorList>
    </citation>
    <scope>NUCLEOTIDE SEQUENCE [LARGE SCALE GENOMIC DNA]</scope>
    <source>
        <strain evidence="2">CDC-D5610</strain>
    </source>
</reference>
<keyword evidence="2" id="KW-1185">Reference proteome</keyword>
<dbReference type="AlphaFoldDB" id="A0A222NZQ4"/>
<evidence type="ECO:0000313" key="1">
    <source>
        <dbReference type="EMBL" id="ASQ45025.1"/>
    </source>
</evidence>
<sequence>MLHRRAMKSLIFISLISFVLSSCYRYYPPYNNFKPYRRVYATTPRVLLLVPQQWLQLVALC</sequence>
<dbReference type="KEGG" id="lcd:clem_02310"/>